<dbReference type="Gene3D" id="3.40.50.1980">
    <property type="entry name" value="Nitrogenase molybdenum iron protein domain"/>
    <property type="match status" value="1"/>
</dbReference>
<dbReference type="Pfam" id="PF01497">
    <property type="entry name" value="Peripla_BP_2"/>
    <property type="match status" value="1"/>
</dbReference>
<proteinExistence type="inferred from homology"/>
<dbReference type="InterPro" id="IPR050902">
    <property type="entry name" value="ABC_Transporter_SBP"/>
</dbReference>
<dbReference type="AlphaFoldDB" id="A0A0L0QS03"/>
<reference evidence="4" key="1">
    <citation type="submission" date="2015-07" db="EMBL/GenBank/DDBJ databases">
        <title>Fjat-10053 dsm26.</title>
        <authorList>
            <person name="Liu B."/>
            <person name="Wang J."/>
            <person name="Zhu Y."/>
            <person name="Liu G."/>
            <person name="Chen Q."/>
            <person name="Chen Z."/>
            <person name="Lan J."/>
            <person name="Che J."/>
            <person name="Ge C."/>
            <person name="Shi H."/>
            <person name="Pan Z."/>
            <person name="Liu X."/>
        </authorList>
    </citation>
    <scope>NUCLEOTIDE SEQUENCE [LARGE SCALE GENOMIC DNA]</scope>
    <source>
        <strain evidence="4">DSM 26</strain>
    </source>
</reference>
<keyword evidence="4" id="KW-1185">Reference proteome</keyword>
<comment type="similarity">
    <text evidence="1">Belongs to the bacterial solute-binding protein 8 family.</text>
</comment>
<dbReference type="OrthoDB" id="9797850at2"/>
<organism evidence="3 4">
    <name type="scientific">Virgibacillus pantothenticus</name>
    <dbReference type="NCBI Taxonomy" id="1473"/>
    <lineage>
        <taxon>Bacteria</taxon>
        <taxon>Bacillati</taxon>
        <taxon>Bacillota</taxon>
        <taxon>Bacilli</taxon>
        <taxon>Bacillales</taxon>
        <taxon>Bacillaceae</taxon>
        <taxon>Virgibacillus</taxon>
    </lineage>
</organism>
<feature type="domain" description="Fe/B12 periplasmic-binding" evidence="2">
    <location>
        <begin position="1"/>
        <end position="119"/>
    </location>
</feature>
<evidence type="ECO:0000256" key="1">
    <source>
        <dbReference type="ARBA" id="ARBA00008814"/>
    </source>
</evidence>
<evidence type="ECO:0000313" key="3">
    <source>
        <dbReference type="EMBL" id="KNE21336.1"/>
    </source>
</evidence>
<gene>
    <name evidence="3" type="ORF">AFK71_06590</name>
</gene>
<evidence type="ECO:0000313" key="4">
    <source>
        <dbReference type="Proteomes" id="UP000036780"/>
    </source>
</evidence>
<dbReference type="Proteomes" id="UP000036780">
    <property type="component" value="Unassembled WGS sequence"/>
</dbReference>
<dbReference type="InterPro" id="IPR002491">
    <property type="entry name" value="ABC_transptr_periplasmic_BD"/>
</dbReference>
<dbReference type="RefSeq" id="WP_050350759.1">
    <property type="nucleotide sequence ID" value="NZ_JARMSE010000060.1"/>
</dbReference>
<protein>
    <recommendedName>
        <fullName evidence="2">Fe/B12 periplasmic-binding domain-containing protein</fullName>
    </recommendedName>
</protein>
<comment type="caution">
    <text evidence="3">The sequence shown here is derived from an EMBL/GenBank/DDBJ whole genome shotgun (WGS) entry which is preliminary data.</text>
</comment>
<sequence>MLSQVGSNTGPYILGPSSIAYDLIELAGGKSGSDVLELDKTSPASIEHIIEIDPDYIILVEWSATSDEFTELIESDGFQSLAAVKNGNVKQMKAKDISQPNRFIVEQLDELADWLNKGKH</sequence>
<dbReference type="EMBL" id="LGTO01000005">
    <property type="protein sequence ID" value="KNE21336.1"/>
    <property type="molecule type" value="Genomic_DNA"/>
</dbReference>
<dbReference type="SUPFAM" id="SSF53807">
    <property type="entry name" value="Helical backbone' metal receptor"/>
    <property type="match status" value="1"/>
</dbReference>
<evidence type="ECO:0000259" key="2">
    <source>
        <dbReference type="PROSITE" id="PS50983"/>
    </source>
</evidence>
<dbReference type="PANTHER" id="PTHR30535">
    <property type="entry name" value="VITAMIN B12-BINDING PROTEIN"/>
    <property type="match status" value="1"/>
</dbReference>
<dbReference type="PANTHER" id="PTHR30535:SF34">
    <property type="entry name" value="MOLYBDATE-BINDING PROTEIN MOLA"/>
    <property type="match status" value="1"/>
</dbReference>
<name>A0A0L0QS03_VIRPA</name>
<accession>A0A0L0QS03</accession>
<dbReference type="PROSITE" id="PS50983">
    <property type="entry name" value="FE_B12_PBP"/>
    <property type="match status" value="1"/>
</dbReference>